<feature type="domain" description="DUF1846" evidence="1">
    <location>
        <begin position="3"/>
        <end position="334"/>
    </location>
</feature>
<dbReference type="OrthoDB" id="9803572at2"/>
<reference evidence="3 4" key="1">
    <citation type="submission" date="2018-06" db="EMBL/GenBank/DDBJ databases">
        <authorList>
            <consortium name="Pathogen Informatics"/>
            <person name="Doyle S."/>
        </authorList>
    </citation>
    <scope>NUCLEOTIDE SEQUENCE [LARGE SCALE GENOMIC DNA]</scope>
    <source>
        <strain evidence="3 4">NCTC11087</strain>
    </source>
</reference>
<dbReference type="NCBIfam" id="NF010184">
    <property type="entry name" value="PRK13663.1"/>
    <property type="match status" value="1"/>
</dbReference>
<protein>
    <submittedName>
        <fullName evidence="3">ATP-dependent Zn protease</fullName>
    </submittedName>
</protein>
<dbReference type="Gene3D" id="3.40.140.40">
    <property type="entry name" value="Domain of unknown function (DUF1846), C-terminal subdomain"/>
    <property type="match status" value="1"/>
</dbReference>
<dbReference type="Gene3D" id="3.10.630.10">
    <property type="entry name" value="dip2346 domain like"/>
    <property type="match status" value="1"/>
</dbReference>
<keyword evidence="3" id="KW-0645">Protease</keyword>
<dbReference type="GO" id="GO:0006508">
    <property type="term" value="P:proteolysis"/>
    <property type="evidence" value="ECO:0007669"/>
    <property type="project" value="UniProtKB-KW"/>
</dbReference>
<gene>
    <name evidence="3" type="ORF">NCTC11087_01301</name>
</gene>
<dbReference type="InterPro" id="IPR048441">
    <property type="entry name" value="DUF1846_C"/>
</dbReference>
<dbReference type="InterPro" id="IPR048496">
    <property type="entry name" value="DUF1846_N"/>
</dbReference>
<accession>A0A380LKL4</accession>
<organism evidence="3 4">
    <name type="scientific">Faecalicoccus pleomorphus</name>
    <dbReference type="NCBI Taxonomy" id="1323"/>
    <lineage>
        <taxon>Bacteria</taxon>
        <taxon>Bacillati</taxon>
        <taxon>Bacillota</taxon>
        <taxon>Erysipelotrichia</taxon>
        <taxon>Erysipelotrichales</taxon>
        <taxon>Erysipelotrichaceae</taxon>
        <taxon>Faecalicoccus</taxon>
    </lineage>
</organism>
<dbReference type="EMBL" id="UHFX01000003">
    <property type="protein sequence ID" value="SUO04388.1"/>
    <property type="molecule type" value="Genomic_DNA"/>
</dbReference>
<dbReference type="Pfam" id="PF08903">
    <property type="entry name" value="DUF1846"/>
    <property type="match status" value="1"/>
</dbReference>
<dbReference type="GO" id="GO:0008233">
    <property type="term" value="F:peptidase activity"/>
    <property type="evidence" value="ECO:0007669"/>
    <property type="project" value="UniProtKB-KW"/>
</dbReference>
<keyword evidence="4" id="KW-1185">Reference proteome</keyword>
<evidence type="ECO:0000259" key="2">
    <source>
        <dbReference type="Pfam" id="PF20921"/>
    </source>
</evidence>
<evidence type="ECO:0000313" key="4">
    <source>
        <dbReference type="Proteomes" id="UP000255523"/>
    </source>
</evidence>
<evidence type="ECO:0000259" key="1">
    <source>
        <dbReference type="Pfam" id="PF08903"/>
    </source>
</evidence>
<dbReference type="Proteomes" id="UP000255523">
    <property type="component" value="Unassembled WGS sequence"/>
</dbReference>
<feature type="domain" description="DUF1846" evidence="2">
    <location>
        <begin position="339"/>
        <end position="484"/>
    </location>
</feature>
<dbReference type="Pfam" id="PF20921">
    <property type="entry name" value="DUF1846_C"/>
    <property type="match status" value="1"/>
</dbReference>
<dbReference type="AlphaFoldDB" id="A0A380LKL4"/>
<name>A0A380LKL4_9FIRM</name>
<evidence type="ECO:0000313" key="3">
    <source>
        <dbReference type="EMBL" id="SUO04388.1"/>
    </source>
</evidence>
<keyword evidence="3" id="KW-0378">Hydrolase</keyword>
<sequence length="486" mass="54807">MKIGFDNQKYLAMQSEHIKERIGQFGDKLYLEFGGKLFDDYHASRVLPGFEPDSKLQMLLQLKDQAEIVIVISAKDIQQNKVRQDLGITYQEDVLRLIKEFRKVGLFVGSVVITQYTGQNLADSFKQKLKRRKINCYYHYYIDGYPTNTQKIISKDGFGKNDYIKTERPLVVVTAPGPGSGKMATCLSQLYHDHVHGIKAGYAKYETFPIWNLPLTHSVNLAYEAATADLNDVNMIDPFHLEAYNKVTVNYNRDIEIFPVLRNIFEAIYGESPYKSPTDMGVNMAGFCISDDEACQDASKQEIIRRYFNSKTRFVREQCKEEEVHKQEMVMKQAGVSEEDRKCVVAARQKEKESHSFSGALELADGTIVTGKTTHLMGACSSVLMNAIKHLAGIEDEALLIEPEAFGPIQKLKTKYLGSVNPRLHTNEILIALSLSAQSNPLAQKAMEQLKQLKGTQAHITCDVAHVDASVYSNLGIQITFEAEKH</sequence>
<dbReference type="GeneID" id="77462261"/>
<dbReference type="Gene3D" id="1.20.1570.10">
    <property type="entry name" value="dip2346 domain like"/>
    <property type="match status" value="1"/>
</dbReference>
<proteinExistence type="predicted"/>
<dbReference type="RefSeq" id="WP_022789437.1">
    <property type="nucleotide sequence ID" value="NZ_CAUWMU010000007.1"/>
</dbReference>